<feature type="transmembrane region" description="Helical" evidence="2">
    <location>
        <begin position="6"/>
        <end position="25"/>
    </location>
</feature>
<feature type="region of interest" description="Disordered" evidence="1">
    <location>
        <begin position="108"/>
        <end position="127"/>
    </location>
</feature>
<evidence type="ECO:0000256" key="1">
    <source>
        <dbReference type="SAM" id="MobiDB-lite"/>
    </source>
</evidence>
<dbReference type="AlphaFoldDB" id="A0A6C0JZY3"/>
<accession>A0A6C0JZY3</accession>
<name>A0A6C0JZY3_9ZZZZ</name>
<keyword evidence="2" id="KW-0812">Transmembrane</keyword>
<dbReference type="EMBL" id="MN740709">
    <property type="protein sequence ID" value="QHU09344.1"/>
    <property type="molecule type" value="Genomic_DNA"/>
</dbReference>
<proteinExistence type="predicted"/>
<evidence type="ECO:0000313" key="3">
    <source>
        <dbReference type="EMBL" id="QHU09344.1"/>
    </source>
</evidence>
<sequence length="127" mass="13805">MLIFVYLIIVLFTINILYMIVKKYLSFQEGVTGSSDTTAYQDPNLSQNPLYLATINASNIAYLKSKLDDIDTIRTTVDALNEQVESNSTAIQGINTSMQITSSNAIPDQSTTQSLANTGNADANVST</sequence>
<organism evidence="3">
    <name type="scientific">viral metagenome</name>
    <dbReference type="NCBI Taxonomy" id="1070528"/>
    <lineage>
        <taxon>unclassified sequences</taxon>
        <taxon>metagenomes</taxon>
        <taxon>organismal metagenomes</taxon>
    </lineage>
</organism>
<reference evidence="3" key="1">
    <citation type="journal article" date="2020" name="Nature">
        <title>Giant virus diversity and host interactions through global metagenomics.</title>
        <authorList>
            <person name="Schulz F."/>
            <person name="Roux S."/>
            <person name="Paez-Espino D."/>
            <person name="Jungbluth S."/>
            <person name="Walsh D.A."/>
            <person name="Denef V.J."/>
            <person name="McMahon K.D."/>
            <person name="Konstantinidis K.T."/>
            <person name="Eloe-Fadrosh E.A."/>
            <person name="Kyrpides N.C."/>
            <person name="Woyke T."/>
        </authorList>
    </citation>
    <scope>NUCLEOTIDE SEQUENCE</scope>
    <source>
        <strain evidence="3">GVMAG-S-1074260-58</strain>
    </source>
</reference>
<protein>
    <submittedName>
        <fullName evidence="3">Uncharacterized protein</fullName>
    </submittedName>
</protein>
<evidence type="ECO:0000256" key="2">
    <source>
        <dbReference type="SAM" id="Phobius"/>
    </source>
</evidence>
<keyword evidence="2" id="KW-1133">Transmembrane helix</keyword>
<keyword evidence="2" id="KW-0472">Membrane</keyword>